<dbReference type="Proteomes" id="UP000230423">
    <property type="component" value="Unassembled WGS sequence"/>
</dbReference>
<dbReference type="AlphaFoldDB" id="A0A2G9TTF4"/>
<gene>
    <name evidence="2" type="ORF">TELCIR_17185</name>
</gene>
<dbReference type="EMBL" id="KZ353863">
    <property type="protein sequence ID" value="PIO61293.1"/>
    <property type="molecule type" value="Genomic_DNA"/>
</dbReference>
<proteinExistence type="predicted"/>
<reference evidence="2 3" key="1">
    <citation type="submission" date="2015-09" db="EMBL/GenBank/DDBJ databases">
        <title>Draft genome of the parasitic nematode Teladorsagia circumcincta isolate WARC Sus (inbred).</title>
        <authorList>
            <person name="Mitreva M."/>
        </authorList>
    </citation>
    <scope>NUCLEOTIDE SEQUENCE [LARGE SCALE GENOMIC DNA]</scope>
    <source>
        <strain evidence="2 3">S</strain>
    </source>
</reference>
<evidence type="ECO:0000313" key="2">
    <source>
        <dbReference type="EMBL" id="PIO61293.1"/>
    </source>
</evidence>
<keyword evidence="3" id="KW-1185">Reference proteome</keyword>
<evidence type="ECO:0000256" key="1">
    <source>
        <dbReference type="SAM" id="MobiDB-lite"/>
    </source>
</evidence>
<feature type="compositionally biased region" description="Basic residues" evidence="1">
    <location>
        <begin position="68"/>
        <end position="81"/>
    </location>
</feature>
<feature type="region of interest" description="Disordered" evidence="1">
    <location>
        <begin position="19"/>
        <end position="81"/>
    </location>
</feature>
<accession>A0A2G9TTF4</accession>
<evidence type="ECO:0000313" key="3">
    <source>
        <dbReference type="Proteomes" id="UP000230423"/>
    </source>
</evidence>
<name>A0A2G9TTF4_TELCI</name>
<sequence>MPTWLRAILDQYEELGSCRKRKAKKSSVNGLAPKVKAPCRTGSKDSGSSSSSPSSRKLRGATLSLQKNTKRRGRGRKRRTA</sequence>
<organism evidence="2 3">
    <name type="scientific">Teladorsagia circumcincta</name>
    <name type="common">Brown stomach worm</name>
    <name type="synonym">Ostertagia circumcincta</name>
    <dbReference type="NCBI Taxonomy" id="45464"/>
    <lineage>
        <taxon>Eukaryota</taxon>
        <taxon>Metazoa</taxon>
        <taxon>Ecdysozoa</taxon>
        <taxon>Nematoda</taxon>
        <taxon>Chromadorea</taxon>
        <taxon>Rhabditida</taxon>
        <taxon>Rhabditina</taxon>
        <taxon>Rhabditomorpha</taxon>
        <taxon>Strongyloidea</taxon>
        <taxon>Trichostrongylidae</taxon>
        <taxon>Teladorsagia</taxon>
    </lineage>
</organism>
<feature type="compositionally biased region" description="Low complexity" evidence="1">
    <location>
        <begin position="44"/>
        <end position="55"/>
    </location>
</feature>
<protein>
    <submittedName>
        <fullName evidence="2">Uncharacterized protein</fullName>
    </submittedName>
</protein>